<feature type="region of interest" description="Disordered" evidence="1">
    <location>
        <begin position="114"/>
        <end position="133"/>
    </location>
</feature>
<name>A0A9W8G791_9FUNG</name>
<evidence type="ECO:0000313" key="2">
    <source>
        <dbReference type="EMBL" id="KAJ2676853.1"/>
    </source>
</evidence>
<evidence type="ECO:0000256" key="1">
    <source>
        <dbReference type="SAM" id="MobiDB-lite"/>
    </source>
</evidence>
<reference evidence="2" key="1">
    <citation type="submission" date="2022-07" db="EMBL/GenBank/DDBJ databases">
        <title>Phylogenomic reconstructions and comparative analyses of Kickxellomycotina fungi.</title>
        <authorList>
            <person name="Reynolds N.K."/>
            <person name="Stajich J.E."/>
            <person name="Barry K."/>
            <person name="Grigoriev I.V."/>
            <person name="Crous P."/>
            <person name="Smith M.E."/>
        </authorList>
    </citation>
    <scope>NUCLEOTIDE SEQUENCE</scope>
    <source>
        <strain evidence="2">NRRL 3115</strain>
    </source>
</reference>
<feature type="compositionally biased region" description="Low complexity" evidence="1">
    <location>
        <begin position="114"/>
        <end position="125"/>
    </location>
</feature>
<gene>
    <name evidence="2" type="ORF">GGI25_003388</name>
</gene>
<dbReference type="OrthoDB" id="61900at2759"/>
<dbReference type="EMBL" id="JANBTW010000036">
    <property type="protein sequence ID" value="KAJ2676853.1"/>
    <property type="molecule type" value="Genomic_DNA"/>
</dbReference>
<sequence>MQSQPTKTTAPNGSSSISEVDLIRRTTRVLRQLYHREKQWLSSRTADQIARLTQQDQLSLSEQLHYGEVAFVLLRLKPCAIIDYAGDRSQLDDYVANVIRPTIHDLNALGAVMPSHSPSSASAADAHQERRADSNSAWYPRPFRLACKRISGHLESPEVPDWTGAYVLFDDKWPESANWSRANLLNESKTTITENELARGLDYPGSIPNSSDDMQAIVPVSYLGRMKSESGEWMSDRWECLTSFIVLQNELPQMALHRIRYQAVRMFDIEMEVNMDTSMIDEFPNLLP</sequence>
<proteinExistence type="predicted"/>
<dbReference type="Proteomes" id="UP001151518">
    <property type="component" value="Unassembled WGS sequence"/>
</dbReference>
<protein>
    <submittedName>
        <fullName evidence="2">Uncharacterized protein</fullName>
    </submittedName>
</protein>
<accession>A0A9W8G791</accession>
<organism evidence="2 3">
    <name type="scientific">Coemansia spiralis</name>
    <dbReference type="NCBI Taxonomy" id="417178"/>
    <lineage>
        <taxon>Eukaryota</taxon>
        <taxon>Fungi</taxon>
        <taxon>Fungi incertae sedis</taxon>
        <taxon>Zoopagomycota</taxon>
        <taxon>Kickxellomycotina</taxon>
        <taxon>Kickxellomycetes</taxon>
        <taxon>Kickxellales</taxon>
        <taxon>Kickxellaceae</taxon>
        <taxon>Coemansia</taxon>
    </lineage>
</organism>
<comment type="caution">
    <text evidence="2">The sequence shown here is derived from an EMBL/GenBank/DDBJ whole genome shotgun (WGS) entry which is preliminary data.</text>
</comment>
<dbReference type="AlphaFoldDB" id="A0A9W8G791"/>
<evidence type="ECO:0000313" key="3">
    <source>
        <dbReference type="Proteomes" id="UP001151518"/>
    </source>
</evidence>